<dbReference type="PANTHER" id="PTHR43065">
    <property type="entry name" value="SENSOR HISTIDINE KINASE"/>
    <property type="match status" value="1"/>
</dbReference>
<dbReference type="InterPro" id="IPR011006">
    <property type="entry name" value="CheY-like_superfamily"/>
</dbReference>
<protein>
    <recommendedName>
        <fullName evidence="2">histidine kinase</fullName>
        <ecNumber evidence="2">2.7.13.3</ecNumber>
    </recommendedName>
</protein>
<dbReference type="Pfam" id="PF00072">
    <property type="entry name" value="Response_reg"/>
    <property type="match status" value="1"/>
</dbReference>
<feature type="domain" description="Histidine kinase" evidence="6">
    <location>
        <begin position="286"/>
        <end position="498"/>
    </location>
</feature>
<sequence length="641" mass="67500">MAALPVASVKLPAMPHVSGIYGAAAAMINFATFWLLLSAPRPSRPLRIIASAYLFAGLMAVLHVLTFPGALLPEGSVLGTGNSVSWLFIAWRAGFPLFVVWALLNEPAPRISSPKPGISPILVALSAAFLSAAVALAAGDVQALVPGPAGPQFSSISNLGANLGGVFCAVALGLILHRRLAGRSLYLWLVLVLLAEATGVWLSTRSGGRYTLAWYGARAEGLMASAAMLALLAAHYREVQARLDSLVVELSRRTDALQAEMQHRERAERMMVQSQKLEAVGQLAAGLAHDINNYLQVIAVRAEILKRRLGQPAESDVEVVQRNVRKTEHLTRQLLAFAGRRQLQPQVVLMSAQVPEFVNFFRSVLGAGITVQLEVAHDTWPVKLDPSELETALANLLTNARDAMSGDGLLHVRAFNLPGVGGTPDRVALEVQDPGAGIPPAVQERVFEPFFTTKPPGKGSGLGLSQVYAFAKASGAEVLLTSEVGAGTTVRLSFPRHVETTAPAKASQEGSPLPAVAGRLVLLVDDNQDVLESTSGLLTLNGMVVTTANGVAGAWALIEGGLRPDVVLSDIVMAGTADGVELALRLRKAHPDMLVVLASAYSTAAAEATAQGFTVLRKPYDAAQLLNALAARVAPANVVSA</sequence>
<evidence type="ECO:0000313" key="9">
    <source>
        <dbReference type="Proteomes" id="UP000197446"/>
    </source>
</evidence>
<keyword evidence="5" id="KW-0812">Transmembrane</keyword>
<feature type="transmembrane region" description="Helical" evidence="5">
    <location>
        <begin position="116"/>
        <end position="139"/>
    </location>
</feature>
<dbReference type="InterPro" id="IPR001789">
    <property type="entry name" value="Sig_transdc_resp-reg_receiver"/>
</dbReference>
<gene>
    <name evidence="8" type="ORF">CDO81_14280</name>
</gene>
<evidence type="ECO:0000256" key="1">
    <source>
        <dbReference type="ARBA" id="ARBA00000085"/>
    </source>
</evidence>
<feature type="domain" description="Response regulatory" evidence="7">
    <location>
        <begin position="520"/>
        <end position="633"/>
    </location>
</feature>
<feature type="transmembrane region" description="Helical" evidence="5">
    <location>
        <begin position="185"/>
        <end position="203"/>
    </location>
</feature>
<feature type="transmembrane region" description="Helical" evidence="5">
    <location>
        <begin position="49"/>
        <end position="72"/>
    </location>
</feature>
<accession>A0A254N6K1</accession>
<evidence type="ECO:0000256" key="5">
    <source>
        <dbReference type="SAM" id="Phobius"/>
    </source>
</evidence>
<feature type="transmembrane region" description="Helical" evidence="5">
    <location>
        <begin position="20"/>
        <end position="37"/>
    </location>
</feature>
<dbReference type="EMBL" id="NISI01000005">
    <property type="protein sequence ID" value="OWR03651.1"/>
    <property type="molecule type" value="Genomic_DNA"/>
</dbReference>
<dbReference type="Gene3D" id="3.30.565.10">
    <property type="entry name" value="Histidine kinase-like ATPase, C-terminal domain"/>
    <property type="match status" value="1"/>
</dbReference>
<dbReference type="SMART" id="SM00388">
    <property type="entry name" value="HisKA"/>
    <property type="match status" value="1"/>
</dbReference>
<dbReference type="Gene3D" id="3.40.50.2300">
    <property type="match status" value="1"/>
</dbReference>
<dbReference type="InterPro" id="IPR033424">
    <property type="entry name" value="MASE4"/>
</dbReference>
<dbReference type="PROSITE" id="PS50110">
    <property type="entry name" value="RESPONSE_REGULATORY"/>
    <property type="match status" value="1"/>
</dbReference>
<feature type="transmembrane region" description="Helical" evidence="5">
    <location>
        <begin position="84"/>
        <end position="104"/>
    </location>
</feature>
<dbReference type="SMART" id="SM00387">
    <property type="entry name" value="HATPase_c"/>
    <property type="match status" value="1"/>
</dbReference>
<dbReference type="Pfam" id="PF17158">
    <property type="entry name" value="MASE4"/>
    <property type="match status" value="1"/>
</dbReference>
<comment type="caution">
    <text evidence="8">The sequence shown here is derived from an EMBL/GenBank/DDBJ whole genome shotgun (WGS) entry which is preliminary data.</text>
</comment>
<feature type="transmembrane region" description="Helical" evidence="5">
    <location>
        <begin position="159"/>
        <end position="176"/>
    </location>
</feature>
<dbReference type="GO" id="GO:0000155">
    <property type="term" value="F:phosphorelay sensor kinase activity"/>
    <property type="evidence" value="ECO:0007669"/>
    <property type="project" value="InterPro"/>
</dbReference>
<dbReference type="SMART" id="SM00448">
    <property type="entry name" value="REC"/>
    <property type="match status" value="1"/>
</dbReference>
<dbReference type="InterPro" id="IPR003661">
    <property type="entry name" value="HisK_dim/P_dom"/>
</dbReference>
<evidence type="ECO:0000256" key="2">
    <source>
        <dbReference type="ARBA" id="ARBA00012438"/>
    </source>
</evidence>
<dbReference type="SUPFAM" id="SSF52172">
    <property type="entry name" value="CheY-like"/>
    <property type="match status" value="1"/>
</dbReference>
<dbReference type="SUPFAM" id="SSF55874">
    <property type="entry name" value="ATPase domain of HSP90 chaperone/DNA topoisomerase II/histidine kinase"/>
    <property type="match status" value="1"/>
</dbReference>
<dbReference type="AlphaFoldDB" id="A0A254N6K1"/>
<evidence type="ECO:0000313" key="8">
    <source>
        <dbReference type="EMBL" id="OWR03651.1"/>
    </source>
</evidence>
<dbReference type="PRINTS" id="PR00344">
    <property type="entry name" value="BCTRLSENSOR"/>
</dbReference>
<reference evidence="8 9" key="1">
    <citation type="journal article" date="2007" name="Int. J. Syst. Evol. Microbiol.">
        <title>Description of Pelomonas aquatica sp. nov. and Pelomonas puraquae sp. nov., isolated from industrial and haemodialysis water.</title>
        <authorList>
            <person name="Gomila M."/>
            <person name="Bowien B."/>
            <person name="Falsen E."/>
            <person name="Moore E.R."/>
            <person name="Lalucat J."/>
        </authorList>
    </citation>
    <scope>NUCLEOTIDE SEQUENCE [LARGE SCALE GENOMIC DNA]</scope>
    <source>
        <strain evidence="8 9">CCUG 52769</strain>
    </source>
</reference>
<dbReference type="EC" id="2.7.13.3" evidence="2"/>
<dbReference type="PANTHER" id="PTHR43065:SF42">
    <property type="entry name" value="TWO-COMPONENT SENSOR PPRA"/>
    <property type="match status" value="1"/>
</dbReference>
<dbReference type="PROSITE" id="PS50109">
    <property type="entry name" value="HIS_KIN"/>
    <property type="match status" value="1"/>
</dbReference>
<evidence type="ECO:0000256" key="4">
    <source>
        <dbReference type="PROSITE-ProRule" id="PRU00169"/>
    </source>
</evidence>
<keyword evidence="5" id="KW-0472">Membrane</keyword>
<evidence type="ECO:0000259" key="7">
    <source>
        <dbReference type="PROSITE" id="PS50110"/>
    </source>
</evidence>
<dbReference type="Proteomes" id="UP000197446">
    <property type="component" value="Unassembled WGS sequence"/>
</dbReference>
<dbReference type="Gene3D" id="1.10.287.130">
    <property type="match status" value="1"/>
</dbReference>
<proteinExistence type="predicted"/>
<organism evidence="8 9">
    <name type="scientific">Roseateles puraquae</name>
    <dbReference type="NCBI Taxonomy" id="431059"/>
    <lineage>
        <taxon>Bacteria</taxon>
        <taxon>Pseudomonadati</taxon>
        <taxon>Pseudomonadota</taxon>
        <taxon>Betaproteobacteria</taxon>
        <taxon>Burkholderiales</taxon>
        <taxon>Sphaerotilaceae</taxon>
        <taxon>Roseateles</taxon>
    </lineage>
</organism>
<dbReference type="InterPro" id="IPR005467">
    <property type="entry name" value="His_kinase_dom"/>
</dbReference>
<dbReference type="SUPFAM" id="SSF47384">
    <property type="entry name" value="Homodimeric domain of signal transducing histidine kinase"/>
    <property type="match status" value="1"/>
</dbReference>
<name>A0A254N6K1_9BURK</name>
<dbReference type="InterPro" id="IPR036097">
    <property type="entry name" value="HisK_dim/P_sf"/>
</dbReference>
<keyword evidence="9" id="KW-1185">Reference proteome</keyword>
<keyword evidence="5" id="KW-1133">Transmembrane helix</keyword>
<feature type="modified residue" description="4-aspartylphosphate" evidence="4">
    <location>
        <position position="570"/>
    </location>
</feature>
<dbReference type="Pfam" id="PF02518">
    <property type="entry name" value="HATPase_c"/>
    <property type="match status" value="1"/>
</dbReference>
<dbReference type="InterPro" id="IPR004358">
    <property type="entry name" value="Sig_transdc_His_kin-like_C"/>
</dbReference>
<evidence type="ECO:0000256" key="3">
    <source>
        <dbReference type="ARBA" id="ARBA00022553"/>
    </source>
</evidence>
<dbReference type="InterPro" id="IPR036890">
    <property type="entry name" value="HATPase_C_sf"/>
</dbReference>
<evidence type="ECO:0000259" key="6">
    <source>
        <dbReference type="PROSITE" id="PS50109"/>
    </source>
</evidence>
<dbReference type="InterPro" id="IPR003594">
    <property type="entry name" value="HATPase_dom"/>
</dbReference>
<keyword evidence="3 4" id="KW-0597">Phosphoprotein</keyword>
<comment type="catalytic activity">
    <reaction evidence="1">
        <text>ATP + protein L-histidine = ADP + protein N-phospho-L-histidine.</text>
        <dbReference type="EC" id="2.7.13.3"/>
    </reaction>
</comment>